<feature type="domain" description="F-box" evidence="1">
    <location>
        <begin position="5"/>
        <end position="51"/>
    </location>
</feature>
<dbReference type="InterPro" id="IPR036047">
    <property type="entry name" value="F-box-like_dom_sf"/>
</dbReference>
<evidence type="ECO:0000313" key="3">
    <source>
        <dbReference type="Proteomes" id="UP001374584"/>
    </source>
</evidence>
<gene>
    <name evidence="2" type="ORF">VNO80_28468</name>
</gene>
<evidence type="ECO:0000313" key="2">
    <source>
        <dbReference type="EMBL" id="KAK7331730.1"/>
    </source>
</evidence>
<dbReference type="NCBIfam" id="TIGR01640">
    <property type="entry name" value="F_box_assoc_1"/>
    <property type="match status" value="1"/>
</dbReference>
<comment type="caution">
    <text evidence="2">The sequence shown here is derived from an EMBL/GenBank/DDBJ whole genome shotgun (WGS) entry which is preliminary data.</text>
</comment>
<sequence length="388" mass="43888">MEEGKREKEVLPLDAVMNILKRVPVKSLMRFKCVSKEWLNLLETNPFFTKQQLEHSTRNTALLLLQRIHRQPAPLSFSVCFIGPHYNLIHQSHLSHIAFPDAKILDSCNGLLCLRNNTDLSILNPATRQMRQVPTTALLPFHYVGFGFSPLADDYKIVRISMCVFAHDDHVVVLDNVRVDRAEVYSLTSGSWREIDAAKLQPLCLVSSSVAITGTIFWLASMTSASDTDSEFVVSFDLGRELFTLVNGPPIPSSPSHPYSNNVLALCNDELAMFRHYIVGNFESCSFDLWVLKDFNGDYHNHTCDGGGESWVKMYSVGPFSRIVYPLSLWKDEIVCREELSGQENDLRGVQTVLALFNPVTKELKKLPAHRDEFCYVPFTYAESLVPV</sequence>
<dbReference type="Pfam" id="PF08268">
    <property type="entry name" value="FBA_3"/>
    <property type="match status" value="1"/>
</dbReference>
<dbReference type="InterPro" id="IPR015915">
    <property type="entry name" value="Kelch-typ_b-propeller"/>
</dbReference>
<proteinExistence type="predicted"/>
<dbReference type="SUPFAM" id="SSF117281">
    <property type="entry name" value="Kelch motif"/>
    <property type="match status" value="1"/>
</dbReference>
<organism evidence="2 3">
    <name type="scientific">Phaseolus coccineus</name>
    <name type="common">Scarlet runner bean</name>
    <name type="synonym">Phaseolus multiflorus</name>
    <dbReference type="NCBI Taxonomy" id="3886"/>
    <lineage>
        <taxon>Eukaryota</taxon>
        <taxon>Viridiplantae</taxon>
        <taxon>Streptophyta</taxon>
        <taxon>Embryophyta</taxon>
        <taxon>Tracheophyta</taxon>
        <taxon>Spermatophyta</taxon>
        <taxon>Magnoliopsida</taxon>
        <taxon>eudicotyledons</taxon>
        <taxon>Gunneridae</taxon>
        <taxon>Pentapetalae</taxon>
        <taxon>rosids</taxon>
        <taxon>fabids</taxon>
        <taxon>Fabales</taxon>
        <taxon>Fabaceae</taxon>
        <taxon>Papilionoideae</taxon>
        <taxon>50 kb inversion clade</taxon>
        <taxon>NPAAA clade</taxon>
        <taxon>indigoferoid/millettioid clade</taxon>
        <taxon>Phaseoleae</taxon>
        <taxon>Phaseolus</taxon>
    </lineage>
</organism>
<dbReference type="InterPro" id="IPR001810">
    <property type="entry name" value="F-box_dom"/>
</dbReference>
<reference evidence="2 3" key="1">
    <citation type="submission" date="2024-01" db="EMBL/GenBank/DDBJ databases">
        <title>The genomes of 5 underutilized Papilionoideae crops provide insights into root nodulation and disease resistanc.</title>
        <authorList>
            <person name="Jiang F."/>
        </authorList>
    </citation>
    <scope>NUCLEOTIDE SEQUENCE [LARGE SCALE GENOMIC DNA]</scope>
    <source>
        <strain evidence="2">JINMINGXINNONG_FW02</strain>
        <tissue evidence="2">Leaves</tissue>
    </source>
</reference>
<dbReference type="PROSITE" id="PS50181">
    <property type="entry name" value="FBOX"/>
    <property type="match status" value="1"/>
</dbReference>
<dbReference type="PANTHER" id="PTHR31672">
    <property type="entry name" value="BNACNNG10540D PROTEIN"/>
    <property type="match status" value="1"/>
</dbReference>
<dbReference type="InterPro" id="IPR013187">
    <property type="entry name" value="F-box-assoc_dom_typ3"/>
</dbReference>
<dbReference type="InterPro" id="IPR017451">
    <property type="entry name" value="F-box-assoc_interact_dom"/>
</dbReference>
<name>A0AAN9QBG2_PHACN</name>
<protein>
    <recommendedName>
        <fullName evidence="1">F-box domain-containing protein</fullName>
    </recommendedName>
</protein>
<dbReference type="Pfam" id="PF00646">
    <property type="entry name" value="F-box"/>
    <property type="match status" value="1"/>
</dbReference>
<evidence type="ECO:0000259" key="1">
    <source>
        <dbReference type="PROSITE" id="PS50181"/>
    </source>
</evidence>
<dbReference type="CDD" id="cd22157">
    <property type="entry name" value="F-box_AtFBW1-like"/>
    <property type="match status" value="1"/>
</dbReference>
<keyword evidence="3" id="KW-1185">Reference proteome</keyword>
<dbReference type="PANTHER" id="PTHR31672:SF10">
    <property type="entry name" value="F-BOX DOMAIN-CONTAINING PROTEIN"/>
    <property type="match status" value="1"/>
</dbReference>
<dbReference type="SMART" id="SM00256">
    <property type="entry name" value="FBOX"/>
    <property type="match status" value="1"/>
</dbReference>
<dbReference type="InterPro" id="IPR050796">
    <property type="entry name" value="SCF_F-box_component"/>
</dbReference>
<dbReference type="AlphaFoldDB" id="A0AAN9QBG2"/>
<dbReference type="EMBL" id="JAYMYR010000011">
    <property type="protein sequence ID" value="KAK7331730.1"/>
    <property type="molecule type" value="Genomic_DNA"/>
</dbReference>
<dbReference type="SUPFAM" id="SSF81383">
    <property type="entry name" value="F-box domain"/>
    <property type="match status" value="1"/>
</dbReference>
<accession>A0AAN9QBG2</accession>
<dbReference type="Proteomes" id="UP001374584">
    <property type="component" value="Unassembled WGS sequence"/>
</dbReference>